<gene>
    <name evidence="1" type="ORF">MNB_SUP05-SYMBIONT-4-1157</name>
</gene>
<reference evidence="1" key="1">
    <citation type="submission" date="2016-10" db="EMBL/GenBank/DDBJ databases">
        <authorList>
            <person name="de Groot N.N."/>
        </authorList>
    </citation>
    <scope>NUCLEOTIDE SEQUENCE</scope>
</reference>
<accession>A0A1W1DYS6</accession>
<proteinExistence type="predicted"/>
<dbReference type="EMBL" id="FPHY01000117">
    <property type="protein sequence ID" value="SFV86884.1"/>
    <property type="molecule type" value="Genomic_DNA"/>
</dbReference>
<sequence length="82" mass="8804">MAGKDGVEKLLVETINTGLKSKTIKPSSLTKVTVDSTVQEKSIDFPTDSKLLNKARENLVKTAKAHNINSGGITTVKPRLTP</sequence>
<evidence type="ECO:0000313" key="1">
    <source>
        <dbReference type="EMBL" id="SFV86884.1"/>
    </source>
</evidence>
<protein>
    <submittedName>
        <fullName evidence="1">Elements of external origin transposon-related functions</fullName>
    </submittedName>
</protein>
<organism evidence="1">
    <name type="scientific">hydrothermal vent metagenome</name>
    <dbReference type="NCBI Taxonomy" id="652676"/>
    <lineage>
        <taxon>unclassified sequences</taxon>
        <taxon>metagenomes</taxon>
        <taxon>ecological metagenomes</taxon>
    </lineage>
</organism>
<name>A0A1W1DYS6_9ZZZZ</name>
<dbReference type="AlphaFoldDB" id="A0A1W1DYS6"/>
<dbReference type="PANTHER" id="PTHR33803">
    <property type="entry name" value="IS1478 TRANSPOSASE"/>
    <property type="match status" value="1"/>
</dbReference>
<dbReference type="PANTHER" id="PTHR33803:SF3">
    <property type="entry name" value="BLL1974 PROTEIN"/>
    <property type="match status" value="1"/>
</dbReference>